<evidence type="ECO:0000256" key="5">
    <source>
        <dbReference type="ARBA" id="ARBA00022989"/>
    </source>
</evidence>
<sequence>MRGGPRLLFIHAFLAAWAIVMVFPFVWMLSTSVKPATEIIQFPPPLLPHVPTFANYVRAFQAAPFGRFLVNSLIVTFVSTMVVLVTSSMAGYVFGKYRFPGRTVIFLILLATAILPLETYMVPLYLTMRDWRWINTYQGLLAPYLMMSFGVFIMRQYFQSTFPDDLMDAARIDGASEWRIFTHVAVPTALSAMAAVGIFAAIQAWTAFIWPLIIASTQNMYTTEVGLAVFQKRYTADYGAITAGAIVSILPVTAIFLFFRRYITQGIAFTGFR</sequence>
<protein>
    <submittedName>
        <fullName evidence="9">Carbohydrate ABC transporter permease</fullName>
    </submittedName>
</protein>
<proteinExistence type="inferred from homology"/>
<comment type="similarity">
    <text evidence="7">Belongs to the binding-protein-dependent transport system permease family.</text>
</comment>
<comment type="subcellular location">
    <subcellularLocation>
        <location evidence="1 7">Cell membrane</location>
        <topology evidence="1 7">Multi-pass membrane protein</topology>
    </subcellularLocation>
</comment>
<feature type="domain" description="ABC transmembrane type-1" evidence="8">
    <location>
        <begin position="69"/>
        <end position="259"/>
    </location>
</feature>
<dbReference type="EMBL" id="VBAO01000098">
    <property type="protein sequence ID" value="TMI82998.1"/>
    <property type="molecule type" value="Genomic_DNA"/>
</dbReference>
<evidence type="ECO:0000313" key="10">
    <source>
        <dbReference type="Proteomes" id="UP000320048"/>
    </source>
</evidence>
<feature type="transmembrane region" description="Helical" evidence="7">
    <location>
        <begin position="68"/>
        <end position="92"/>
    </location>
</feature>
<evidence type="ECO:0000256" key="1">
    <source>
        <dbReference type="ARBA" id="ARBA00004651"/>
    </source>
</evidence>
<keyword evidence="4 7" id="KW-0812">Transmembrane</keyword>
<dbReference type="Pfam" id="PF00528">
    <property type="entry name" value="BPD_transp_1"/>
    <property type="match status" value="1"/>
</dbReference>
<comment type="caution">
    <text evidence="9">The sequence shown here is derived from an EMBL/GenBank/DDBJ whole genome shotgun (WGS) entry which is preliminary data.</text>
</comment>
<dbReference type="Gene3D" id="1.10.3720.10">
    <property type="entry name" value="MetI-like"/>
    <property type="match status" value="1"/>
</dbReference>
<dbReference type="InterPro" id="IPR000515">
    <property type="entry name" value="MetI-like"/>
</dbReference>
<evidence type="ECO:0000313" key="9">
    <source>
        <dbReference type="EMBL" id="TMI82998.1"/>
    </source>
</evidence>
<dbReference type="GO" id="GO:0005886">
    <property type="term" value="C:plasma membrane"/>
    <property type="evidence" value="ECO:0007669"/>
    <property type="project" value="UniProtKB-SubCell"/>
</dbReference>
<dbReference type="Proteomes" id="UP000320048">
    <property type="component" value="Unassembled WGS sequence"/>
</dbReference>
<feature type="transmembrane region" description="Helical" evidence="7">
    <location>
        <begin position="7"/>
        <end position="27"/>
    </location>
</feature>
<keyword evidence="3" id="KW-1003">Cell membrane</keyword>
<dbReference type="GO" id="GO:0055085">
    <property type="term" value="P:transmembrane transport"/>
    <property type="evidence" value="ECO:0007669"/>
    <property type="project" value="InterPro"/>
</dbReference>
<reference evidence="9 10" key="1">
    <citation type="journal article" date="2019" name="Nat. Microbiol.">
        <title>Mediterranean grassland soil C-N compound turnover is dependent on rainfall and depth, and is mediated by genomically divergent microorganisms.</title>
        <authorList>
            <person name="Diamond S."/>
            <person name="Andeer P.F."/>
            <person name="Li Z."/>
            <person name="Crits-Christoph A."/>
            <person name="Burstein D."/>
            <person name="Anantharaman K."/>
            <person name="Lane K.R."/>
            <person name="Thomas B.C."/>
            <person name="Pan C."/>
            <person name="Northen T.R."/>
            <person name="Banfield J.F."/>
        </authorList>
    </citation>
    <scope>NUCLEOTIDE SEQUENCE [LARGE SCALE GENOMIC DNA]</scope>
    <source>
        <strain evidence="9">NP_7</strain>
    </source>
</reference>
<organism evidence="9 10">
    <name type="scientific">Candidatus Segetimicrobium genomatis</name>
    <dbReference type="NCBI Taxonomy" id="2569760"/>
    <lineage>
        <taxon>Bacteria</taxon>
        <taxon>Bacillati</taxon>
        <taxon>Candidatus Sysuimicrobiota</taxon>
        <taxon>Candidatus Sysuimicrobiia</taxon>
        <taxon>Candidatus Sysuimicrobiales</taxon>
        <taxon>Candidatus Segetimicrobiaceae</taxon>
        <taxon>Candidatus Segetimicrobium</taxon>
    </lineage>
</organism>
<dbReference type="SUPFAM" id="SSF161098">
    <property type="entry name" value="MetI-like"/>
    <property type="match status" value="1"/>
</dbReference>
<feature type="transmembrane region" description="Helical" evidence="7">
    <location>
        <begin position="104"/>
        <end position="128"/>
    </location>
</feature>
<feature type="transmembrane region" description="Helical" evidence="7">
    <location>
        <begin position="178"/>
        <end position="202"/>
    </location>
</feature>
<dbReference type="AlphaFoldDB" id="A0A537JHH1"/>
<name>A0A537JHH1_9BACT</name>
<feature type="transmembrane region" description="Helical" evidence="7">
    <location>
        <begin position="140"/>
        <end position="158"/>
    </location>
</feature>
<dbReference type="PANTHER" id="PTHR43744">
    <property type="entry name" value="ABC TRANSPORTER PERMEASE PROTEIN MG189-RELATED-RELATED"/>
    <property type="match status" value="1"/>
</dbReference>
<dbReference type="PANTHER" id="PTHR43744:SF12">
    <property type="entry name" value="ABC TRANSPORTER PERMEASE PROTEIN MG189-RELATED"/>
    <property type="match status" value="1"/>
</dbReference>
<dbReference type="CDD" id="cd06261">
    <property type="entry name" value="TM_PBP2"/>
    <property type="match status" value="1"/>
</dbReference>
<evidence type="ECO:0000256" key="2">
    <source>
        <dbReference type="ARBA" id="ARBA00022448"/>
    </source>
</evidence>
<keyword evidence="2 7" id="KW-0813">Transport</keyword>
<keyword evidence="6 7" id="KW-0472">Membrane</keyword>
<evidence type="ECO:0000256" key="6">
    <source>
        <dbReference type="ARBA" id="ARBA00023136"/>
    </source>
</evidence>
<gene>
    <name evidence="9" type="ORF">E6H04_03750</name>
</gene>
<evidence type="ECO:0000256" key="4">
    <source>
        <dbReference type="ARBA" id="ARBA00022692"/>
    </source>
</evidence>
<dbReference type="InterPro" id="IPR035906">
    <property type="entry name" value="MetI-like_sf"/>
</dbReference>
<dbReference type="PROSITE" id="PS50928">
    <property type="entry name" value="ABC_TM1"/>
    <property type="match status" value="1"/>
</dbReference>
<feature type="transmembrane region" description="Helical" evidence="7">
    <location>
        <begin position="238"/>
        <end position="259"/>
    </location>
</feature>
<evidence type="ECO:0000256" key="3">
    <source>
        <dbReference type="ARBA" id="ARBA00022475"/>
    </source>
</evidence>
<evidence type="ECO:0000256" key="7">
    <source>
        <dbReference type="RuleBase" id="RU363032"/>
    </source>
</evidence>
<keyword evidence="5 7" id="KW-1133">Transmembrane helix</keyword>
<evidence type="ECO:0000259" key="8">
    <source>
        <dbReference type="PROSITE" id="PS50928"/>
    </source>
</evidence>
<accession>A0A537JHH1</accession>